<reference evidence="3" key="1">
    <citation type="journal article" date="2019" name="Int. J. Syst. Evol. Microbiol.">
        <title>The Global Catalogue of Microorganisms (GCM) 10K type strain sequencing project: providing services to taxonomists for standard genome sequencing and annotation.</title>
        <authorList>
            <consortium name="The Broad Institute Genomics Platform"/>
            <consortium name="The Broad Institute Genome Sequencing Center for Infectious Disease"/>
            <person name="Wu L."/>
            <person name="Ma J."/>
        </authorList>
    </citation>
    <scope>NUCLEOTIDE SEQUENCE [LARGE SCALE GENOMIC DNA]</scope>
    <source>
        <strain evidence="3">CCUG 61484</strain>
    </source>
</reference>
<evidence type="ECO:0000256" key="1">
    <source>
        <dbReference type="SAM" id="SignalP"/>
    </source>
</evidence>
<dbReference type="RefSeq" id="WP_377116422.1">
    <property type="nucleotide sequence ID" value="NZ_JBHTHZ010000013.1"/>
</dbReference>
<sequence>MTFKNYFLTHRIIFLFAIILCFFSCDVDEGGKEKNTAKDSTGQFSLSEEKKWEYNTDVDEMTSEKKYSATLDSDDKLRLPYAFNHPVFPQIGIDKDGTRVWVAAPAIASHIYDGIFDSDDNEASIEAKFDDEKAITFKGYTPQGDDKYYIIINKSDFFISKLKKAKKLKVRATFVITEPAVVKSTEKPKFYTKYSRMRSTIREGRHSLKKEIMDFNVAGLKWD</sequence>
<name>A0ABW3AUL9_9SPHI</name>
<organism evidence="2 3">
    <name type="scientific">Mucilaginibacter litoreus</name>
    <dbReference type="NCBI Taxonomy" id="1048221"/>
    <lineage>
        <taxon>Bacteria</taxon>
        <taxon>Pseudomonadati</taxon>
        <taxon>Bacteroidota</taxon>
        <taxon>Sphingobacteriia</taxon>
        <taxon>Sphingobacteriales</taxon>
        <taxon>Sphingobacteriaceae</taxon>
        <taxon>Mucilaginibacter</taxon>
    </lineage>
</organism>
<dbReference type="EMBL" id="JBHTHZ010000013">
    <property type="protein sequence ID" value="MFD0794752.1"/>
    <property type="molecule type" value="Genomic_DNA"/>
</dbReference>
<comment type="caution">
    <text evidence="2">The sequence shown here is derived from an EMBL/GenBank/DDBJ whole genome shotgun (WGS) entry which is preliminary data.</text>
</comment>
<evidence type="ECO:0000313" key="3">
    <source>
        <dbReference type="Proteomes" id="UP001597010"/>
    </source>
</evidence>
<dbReference type="Proteomes" id="UP001597010">
    <property type="component" value="Unassembled WGS sequence"/>
</dbReference>
<evidence type="ECO:0000313" key="2">
    <source>
        <dbReference type="EMBL" id="MFD0794752.1"/>
    </source>
</evidence>
<feature type="chain" id="PRO_5046282006" description="Lipoprotein" evidence="1">
    <location>
        <begin position="28"/>
        <end position="223"/>
    </location>
</feature>
<evidence type="ECO:0008006" key="4">
    <source>
        <dbReference type="Google" id="ProtNLM"/>
    </source>
</evidence>
<protein>
    <recommendedName>
        <fullName evidence="4">Lipoprotein</fullName>
    </recommendedName>
</protein>
<proteinExistence type="predicted"/>
<keyword evidence="3" id="KW-1185">Reference proteome</keyword>
<feature type="signal peptide" evidence="1">
    <location>
        <begin position="1"/>
        <end position="27"/>
    </location>
</feature>
<accession>A0ABW3AUL9</accession>
<keyword evidence="1" id="KW-0732">Signal</keyword>
<gene>
    <name evidence="2" type="ORF">ACFQZX_14090</name>
</gene>